<evidence type="ECO:0000313" key="2">
    <source>
        <dbReference type="Proteomes" id="UP000243378"/>
    </source>
</evidence>
<accession>A0A1G7JCF0</accession>
<dbReference type="Pfam" id="PF03864">
    <property type="entry name" value="Phage_cap_E"/>
    <property type="match status" value="1"/>
</dbReference>
<name>A0A1G7JCF0_9GAMM</name>
<dbReference type="AlphaFoldDB" id="A0A1G7JCF0"/>
<evidence type="ECO:0000313" key="1">
    <source>
        <dbReference type="EMBL" id="SDF22578.1"/>
    </source>
</evidence>
<gene>
    <name evidence="1" type="ORF">SAMN05216381_1068</name>
</gene>
<dbReference type="Proteomes" id="UP000243378">
    <property type="component" value="Unassembled WGS sequence"/>
</dbReference>
<reference evidence="1 2" key="1">
    <citation type="submission" date="2016-10" db="EMBL/GenBank/DDBJ databases">
        <authorList>
            <person name="de Groot N.N."/>
        </authorList>
    </citation>
    <scope>NUCLEOTIDE SEQUENCE [LARGE SCALE GENOMIC DNA]</scope>
    <source>
        <strain evidence="1 2">LMG 25475</strain>
    </source>
</reference>
<dbReference type="InterPro" id="IPR005564">
    <property type="entry name" value="Major_capsid_GpE"/>
</dbReference>
<dbReference type="STRING" id="640205.SAMN05216381_1068"/>
<sequence length="334" mass="36998">MPSLDIFHDDAFSVTGLTAAINQPQEGQAQPTRLDALFEEEGITTTSVFIEREHDTLSLVPAADRGAPGDPTSGAKRDLIPFSTIHLPTTGTIMADEVQGIRAFGSETELETVQARVDKRLEKMRKRLDATIRYQRFGAVTGKVYDANGSRVLLDLHSRFGIQEQTHEFGFSVAEAKLLQMINDAKRKSEDVVGGTGIITGWLGLAGRNWFDAMTNHDTVMKAYERWNEGDFLRQGAGKNFGFGGVMWEEFYGKVGNITFIDPDVAYLIPIGIDGLFITRFAPANYMDTVNTEGLPYYASQELMRHNKGVDLEAQSNPLSLVTMPRAIIKLTKK</sequence>
<dbReference type="EMBL" id="FNBM01000002">
    <property type="protein sequence ID" value="SDF22578.1"/>
    <property type="molecule type" value="Genomic_DNA"/>
</dbReference>
<proteinExistence type="predicted"/>
<dbReference type="OrthoDB" id="6388191at2"/>
<organism evidence="1 2">
    <name type="scientific">Phytopseudomonas seleniipraecipitans</name>
    <dbReference type="NCBI Taxonomy" id="640205"/>
    <lineage>
        <taxon>Bacteria</taxon>
        <taxon>Pseudomonadati</taxon>
        <taxon>Pseudomonadota</taxon>
        <taxon>Gammaproteobacteria</taxon>
        <taxon>Pseudomonadales</taxon>
        <taxon>Pseudomonadaceae</taxon>
        <taxon>Phytopseudomonas</taxon>
    </lineage>
</organism>
<dbReference type="RefSeq" id="WP_092366526.1">
    <property type="nucleotide sequence ID" value="NZ_FNBM01000002.1"/>
</dbReference>
<protein>
    <submittedName>
        <fullName evidence="1">Phage major capsid protein E</fullName>
    </submittedName>
</protein>